<dbReference type="AlphaFoldDB" id="A0A6G1EYN3"/>
<dbReference type="EMBL" id="SPHZ02000002">
    <property type="protein sequence ID" value="KAF0929744.1"/>
    <property type="molecule type" value="Genomic_DNA"/>
</dbReference>
<protein>
    <submittedName>
        <fullName evidence="1">Uncharacterized protein</fullName>
    </submittedName>
</protein>
<reference evidence="1 2" key="1">
    <citation type="submission" date="2019-11" db="EMBL/GenBank/DDBJ databases">
        <title>Whole genome sequence of Oryza granulata.</title>
        <authorList>
            <person name="Li W."/>
        </authorList>
    </citation>
    <scope>NUCLEOTIDE SEQUENCE [LARGE SCALE GENOMIC DNA]</scope>
    <source>
        <strain evidence="2">cv. Menghai</strain>
        <tissue evidence="1">Leaf</tissue>
    </source>
</reference>
<name>A0A6G1EYN3_9ORYZ</name>
<accession>A0A6G1EYN3</accession>
<evidence type="ECO:0000313" key="1">
    <source>
        <dbReference type="EMBL" id="KAF0929744.1"/>
    </source>
</evidence>
<gene>
    <name evidence="1" type="ORF">E2562_024435</name>
</gene>
<evidence type="ECO:0000313" key="2">
    <source>
        <dbReference type="Proteomes" id="UP000479710"/>
    </source>
</evidence>
<sequence>MIHKLFCCTVELLKYWLASCDVKVQSLIEEEGFQFISKRARGGSQALGSCLDIVEVFSTTSRSADLHARYQFTKTMYICSARKLDIKNTSKFWGKERSHQLPSSSTWTRQGLIDVMI</sequence>
<dbReference type="EMBL" id="SPHZ02000002">
    <property type="protein sequence ID" value="KAF0929743.1"/>
    <property type="molecule type" value="Genomic_DNA"/>
</dbReference>
<comment type="caution">
    <text evidence="1">The sequence shown here is derived from an EMBL/GenBank/DDBJ whole genome shotgun (WGS) entry which is preliminary data.</text>
</comment>
<organism evidence="1 2">
    <name type="scientific">Oryza meyeriana var. granulata</name>
    <dbReference type="NCBI Taxonomy" id="110450"/>
    <lineage>
        <taxon>Eukaryota</taxon>
        <taxon>Viridiplantae</taxon>
        <taxon>Streptophyta</taxon>
        <taxon>Embryophyta</taxon>
        <taxon>Tracheophyta</taxon>
        <taxon>Spermatophyta</taxon>
        <taxon>Magnoliopsida</taxon>
        <taxon>Liliopsida</taxon>
        <taxon>Poales</taxon>
        <taxon>Poaceae</taxon>
        <taxon>BOP clade</taxon>
        <taxon>Oryzoideae</taxon>
        <taxon>Oryzeae</taxon>
        <taxon>Oryzinae</taxon>
        <taxon>Oryza</taxon>
        <taxon>Oryza meyeriana</taxon>
    </lineage>
</organism>
<proteinExistence type="predicted"/>
<keyword evidence="2" id="KW-1185">Reference proteome</keyword>
<dbReference type="Proteomes" id="UP000479710">
    <property type="component" value="Unassembled WGS sequence"/>
</dbReference>